<evidence type="ECO:0000256" key="1">
    <source>
        <dbReference type="SAM" id="MobiDB-lite"/>
    </source>
</evidence>
<feature type="region of interest" description="Disordered" evidence="1">
    <location>
        <begin position="1"/>
        <end position="27"/>
    </location>
</feature>
<protein>
    <submittedName>
        <fullName evidence="2">Uncharacterized protein</fullName>
    </submittedName>
</protein>
<reference evidence="2 3" key="1">
    <citation type="submission" date="2020-08" db="EMBL/GenBank/DDBJ databases">
        <title>Genomic Encyclopedia of Type Strains, Phase IV (KMG-V): Genome sequencing to study the core and pangenomes of soil and plant-associated prokaryotes.</title>
        <authorList>
            <person name="Whitman W."/>
        </authorList>
    </citation>
    <scope>NUCLEOTIDE SEQUENCE [LARGE SCALE GENOMIC DNA]</scope>
    <source>
        <strain evidence="2 3">JPY158</strain>
    </source>
</reference>
<organism evidence="2 3">
    <name type="scientific">Paraburkholderia atlantica</name>
    <dbReference type="NCBI Taxonomy" id="2654982"/>
    <lineage>
        <taxon>Bacteria</taxon>
        <taxon>Pseudomonadati</taxon>
        <taxon>Pseudomonadota</taxon>
        <taxon>Betaproteobacteria</taxon>
        <taxon>Burkholderiales</taxon>
        <taxon>Burkholderiaceae</taxon>
        <taxon>Paraburkholderia</taxon>
    </lineage>
</organism>
<gene>
    <name evidence="2" type="ORF">HDG40_000640</name>
</gene>
<accession>A0A7W8V484</accession>
<dbReference type="RefSeq" id="WP_227717660.1">
    <property type="nucleotide sequence ID" value="NZ_JACHDD010000001.1"/>
</dbReference>
<comment type="caution">
    <text evidence="2">The sequence shown here is derived from an EMBL/GenBank/DDBJ whole genome shotgun (WGS) entry which is preliminary data.</text>
</comment>
<name>A0A7W8V484_PARAM</name>
<sequence length="69" mass="7584">MGIEAASGLSRPTPRPEYASTLPNPGQSKLDISRLLSVKVQKTGIFLLSVSTGVRAHQSNRYCLRRDRT</sequence>
<keyword evidence="3" id="KW-1185">Reference proteome</keyword>
<dbReference type="Proteomes" id="UP000592780">
    <property type="component" value="Unassembled WGS sequence"/>
</dbReference>
<proteinExistence type="predicted"/>
<evidence type="ECO:0000313" key="2">
    <source>
        <dbReference type="EMBL" id="MBB5422499.1"/>
    </source>
</evidence>
<evidence type="ECO:0000313" key="3">
    <source>
        <dbReference type="Proteomes" id="UP000592780"/>
    </source>
</evidence>
<dbReference type="AlphaFoldDB" id="A0A7W8V484"/>
<dbReference type="EMBL" id="JACHDD010000001">
    <property type="protein sequence ID" value="MBB5422499.1"/>
    <property type="molecule type" value="Genomic_DNA"/>
</dbReference>